<evidence type="ECO:0000256" key="10">
    <source>
        <dbReference type="SAM" id="MobiDB-lite"/>
    </source>
</evidence>
<gene>
    <name evidence="12" type="ORF">F7725_027493</name>
</gene>
<proteinExistence type="predicted"/>
<evidence type="ECO:0000256" key="6">
    <source>
        <dbReference type="ARBA" id="ARBA00023157"/>
    </source>
</evidence>
<dbReference type="Pfam" id="PF06328">
    <property type="entry name" value="Lep_receptor_Ig"/>
    <property type="match status" value="1"/>
</dbReference>
<dbReference type="InterPro" id="IPR003961">
    <property type="entry name" value="FN3_dom"/>
</dbReference>
<name>A0A7J5XD30_DISMA</name>
<protein>
    <recommendedName>
        <fullName evidence="11">Fibronectin type-III domain-containing protein</fullName>
    </recommendedName>
</protein>
<evidence type="ECO:0000256" key="4">
    <source>
        <dbReference type="ARBA" id="ARBA00022989"/>
    </source>
</evidence>
<dbReference type="FunFam" id="2.60.40.10:FF:000690">
    <property type="entry name" value="Cytokine receptor like factor 1"/>
    <property type="match status" value="1"/>
</dbReference>
<feature type="domain" description="Fibronectin type-III" evidence="11">
    <location>
        <begin position="277"/>
        <end position="381"/>
    </location>
</feature>
<feature type="compositionally biased region" description="Acidic residues" evidence="10">
    <location>
        <begin position="41"/>
        <end position="50"/>
    </location>
</feature>
<accession>A0A7J5XD30</accession>
<dbReference type="InterPro" id="IPR013783">
    <property type="entry name" value="Ig-like_fold"/>
</dbReference>
<keyword evidence="6" id="KW-1015">Disulfide bond</keyword>
<dbReference type="SUPFAM" id="SSF49265">
    <property type="entry name" value="Fibronectin type III"/>
    <property type="match status" value="2"/>
</dbReference>
<keyword evidence="3" id="KW-0732">Signal</keyword>
<keyword evidence="8" id="KW-0325">Glycoprotein</keyword>
<comment type="subcellular location">
    <subcellularLocation>
        <location evidence="1">Membrane</location>
        <topology evidence="1">Single-pass type I membrane protein</topology>
    </subcellularLocation>
</comment>
<evidence type="ECO:0000256" key="9">
    <source>
        <dbReference type="ARBA" id="ARBA00023319"/>
    </source>
</evidence>
<dbReference type="Gene3D" id="2.60.40.10">
    <property type="entry name" value="Immunoglobulins"/>
    <property type="match status" value="3"/>
</dbReference>
<evidence type="ECO:0000256" key="8">
    <source>
        <dbReference type="ARBA" id="ARBA00023180"/>
    </source>
</evidence>
<keyword evidence="7" id="KW-0675">Receptor</keyword>
<evidence type="ECO:0000256" key="1">
    <source>
        <dbReference type="ARBA" id="ARBA00004479"/>
    </source>
</evidence>
<keyword evidence="13" id="KW-1185">Reference proteome</keyword>
<comment type="caution">
    <text evidence="12">The sequence shown here is derived from an EMBL/GenBank/DDBJ whole genome shotgun (WGS) entry which is preliminary data.</text>
</comment>
<dbReference type="PROSITE" id="PS50853">
    <property type="entry name" value="FN3"/>
    <property type="match status" value="1"/>
</dbReference>
<dbReference type="EMBL" id="JAAKFY010000025">
    <property type="protein sequence ID" value="KAF3834935.1"/>
    <property type="molecule type" value="Genomic_DNA"/>
</dbReference>
<dbReference type="GO" id="GO:0004896">
    <property type="term" value="F:cytokine receptor activity"/>
    <property type="evidence" value="ECO:0007669"/>
    <property type="project" value="TreeGrafter"/>
</dbReference>
<evidence type="ECO:0000256" key="2">
    <source>
        <dbReference type="ARBA" id="ARBA00022692"/>
    </source>
</evidence>
<keyword evidence="9" id="KW-0393">Immunoglobulin domain</keyword>
<dbReference type="GO" id="GO:0009897">
    <property type="term" value="C:external side of plasma membrane"/>
    <property type="evidence" value="ECO:0007669"/>
    <property type="project" value="TreeGrafter"/>
</dbReference>
<dbReference type="FunFam" id="2.60.40.10:FF:000386">
    <property type="entry name" value="Cytokine receptor like factor 1"/>
    <property type="match status" value="1"/>
</dbReference>
<dbReference type="OrthoDB" id="9404142at2759"/>
<evidence type="ECO:0000313" key="12">
    <source>
        <dbReference type="EMBL" id="KAF3834935.1"/>
    </source>
</evidence>
<evidence type="ECO:0000256" key="5">
    <source>
        <dbReference type="ARBA" id="ARBA00023136"/>
    </source>
</evidence>
<dbReference type="InterPro" id="IPR015321">
    <property type="entry name" value="TypeI_recpt_CBD"/>
</dbReference>
<dbReference type="InterPro" id="IPR010457">
    <property type="entry name" value="IgC2-like_lig-bd"/>
</dbReference>
<dbReference type="Pfam" id="PF00041">
    <property type="entry name" value="fn3"/>
    <property type="match status" value="1"/>
</dbReference>
<dbReference type="PANTHER" id="PTHR23037">
    <property type="entry name" value="CYTOKINE RECEPTOR"/>
    <property type="match status" value="1"/>
</dbReference>
<feature type="region of interest" description="Disordered" evidence="10">
    <location>
        <begin position="1"/>
        <end position="50"/>
    </location>
</feature>
<dbReference type="PANTHER" id="PTHR23037:SF35">
    <property type="entry name" value="FIBRONECTIN TYPE-III DOMAIN-CONTAINING PROTEIN"/>
    <property type="match status" value="1"/>
</dbReference>
<dbReference type="InterPro" id="IPR036116">
    <property type="entry name" value="FN3_sf"/>
</dbReference>
<keyword evidence="4" id="KW-1133">Transmembrane helix</keyword>
<evidence type="ECO:0000313" key="13">
    <source>
        <dbReference type="Proteomes" id="UP000518266"/>
    </source>
</evidence>
<reference evidence="12 13" key="1">
    <citation type="submission" date="2020-03" db="EMBL/GenBank/DDBJ databases">
        <title>Dissostichus mawsoni Genome sequencing and assembly.</title>
        <authorList>
            <person name="Park H."/>
        </authorList>
    </citation>
    <scope>NUCLEOTIDE SEQUENCE [LARGE SCALE GENOMIC DNA]</scope>
    <source>
        <strain evidence="12">DM0001</strain>
        <tissue evidence="12">Muscle</tissue>
    </source>
</reference>
<dbReference type="InterPro" id="IPR036179">
    <property type="entry name" value="Ig-like_dom_sf"/>
</dbReference>
<sequence length="454" mass="50841">MSPSWLSNRSEDAAAIPARSTESRAEKPHIFPPSRSICNPGEEEEEEEEWREEEVQQPALNSLCGTELPLWRCWCGCFAASAVISPQDPVLPIGSSLTATCTLAPGLGLQAGSLFWTLNGLSVCSSSYSVLSPDTLSVTLHNLNGSQQQSGDNLVCHGADGHVLAGSCLYVGRPPEKPVNLTCWSRNTKDLSCRWSPGGWGETHVRTIYTLKYKLRWYGREKECEIYSTGKQRYSCYIPRNLALFTRTRSGWRQPISWARPPLTSQPWTSSILTTDPPANVQVSRVGVLEDQLTVRWASPPELKDVLFQAKYQIRYRLEDSSEWKVVDDVGNQTSCRLAGLRPGTVYFVQVRCNPVGIYGSRKPGIWSDWSHPAAASTPISERLQSGSCDPKPGEQNSTLRRELKQFFGWVRKHASGCSGMSIKLYDQWRVWLQKTHKTRNQSLNSQKPSLYLT</sequence>
<evidence type="ECO:0000256" key="7">
    <source>
        <dbReference type="ARBA" id="ARBA00023170"/>
    </source>
</evidence>
<keyword evidence="5" id="KW-0472">Membrane</keyword>
<dbReference type="Pfam" id="PF09240">
    <property type="entry name" value="IL6Ra-bind"/>
    <property type="match status" value="1"/>
</dbReference>
<dbReference type="AlphaFoldDB" id="A0A7J5XD30"/>
<dbReference type="SUPFAM" id="SSF48726">
    <property type="entry name" value="Immunoglobulin"/>
    <property type="match status" value="1"/>
</dbReference>
<dbReference type="SMART" id="SM00060">
    <property type="entry name" value="FN3"/>
    <property type="match status" value="1"/>
</dbReference>
<dbReference type="CDD" id="cd00063">
    <property type="entry name" value="FN3"/>
    <property type="match status" value="1"/>
</dbReference>
<dbReference type="Proteomes" id="UP000518266">
    <property type="component" value="Unassembled WGS sequence"/>
</dbReference>
<keyword evidence="2" id="KW-0812">Transmembrane</keyword>
<evidence type="ECO:0000259" key="11">
    <source>
        <dbReference type="PROSITE" id="PS50853"/>
    </source>
</evidence>
<organism evidence="12 13">
    <name type="scientific">Dissostichus mawsoni</name>
    <name type="common">Antarctic cod</name>
    <dbReference type="NCBI Taxonomy" id="36200"/>
    <lineage>
        <taxon>Eukaryota</taxon>
        <taxon>Metazoa</taxon>
        <taxon>Chordata</taxon>
        <taxon>Craniata</taxon>
        <taxon>Vertebrata</taxon>
        <taxon>Euteleostomi</taxon>
        <taxon>Actinopterygii</taxon>
        <taxon>Neopterygii</taxon>
        <taxon>Teleostei</taxon>
        <taxon>Neoteleostei</taxon>
        <taxon>Acanthomorphata</taxon>
        <taxon>Eupercaria</taxon>
        <taxon>Perciformes</taxon>
        <taxon>Notothenioidei</taxon>
        <taxon>Nototheniidae</taxon>
        <taxon>Dissostichus</taxon>
    </lineage>
</organism>
<evidence type="ECO:0000256" key="3">
    <source>
        <dbReference type="ARBA" id="ARBA00022729"/>
    </source>
</evidence>